<gene>
    <name evidence="1" type="ORF">TSUD_95670</name>
</gene>
<keyword evidence="2" id="KW-1185">Reference proteome</keyword>
<sequence>MLLQLSFGHLHKMEARTFQNVKGPGACVACAGPNMHELIKVFYVDPNRAMADATIVIGFGAFSEDAFVWFKLEGVILKYNIDCSAKIHLQPECKDWASRNNPRNVLEH</sequence>
<name>A0A2Z6LP05_TRISU</name>
<dbReference type="AlphaFoldDB" id="A0A2Z6LP05"/>
<reference evidence="2" key="1">
    <citation type="journal article" date="2017" name="Front. Plant Sci.">
        <title>Climate Clever Clovers: New Paradigm to Reduce the Environmental Footprint of Ruminants by Breeding Low Methanogenic Forages Utilizing Haplotype Variation.</title>
        <authorList>
            <person name="Kaur P."/>
            <person name="Appels R."/>
            <person name="Bayer P.E."/>
            <person name="Keeble-Gagnere G."/>
            <person name="Wang J."/>
            <person name="Hirakawa H."/>
            <person name="Shirasawa K."/>
            <person name="Vercoe P."/>
            <person name="Stefanova K."/>
            <person name="Durmic Z."/>
            <person name="Nichols P."/>
            <person name="Revell C."/>
            <person name="Isobe S.N."/>
            <person name="Edwards D."/>
            <person name="Erskine W."/>
        </authorList>
    </citation>
    <scope>NUCLEOTIDE SEQUENCE [LARGE SCALE GENOMIC DNA]</scope>
    <source>
        <strain evidence="2">cv. Daliak</strain>
    </source>
</reference>
<accession>A0A2Z6LP05</accession>
<evidence type="ECO:0000313" key="1">
    <source>
        <dbReference type="EMBL" id="GAU19962.1"/>
    </source>
</evidence>
<dbReference type="Proteomes" id="UP000242715">
    <property type="component" value="Unassembled WGS sequence"/>
</dbReference>
<dbReference type="EMBL" id="DF973206">
    <property type="protein sequence ID" value="GAU19962.1"/>
    <property type="molecule type" value="Genomic_DNA"/>
</dbReference>
<proteinExistence type="predicted"/>
<evidence type="ECO:0000313" key="2">
    <source>
        <dbReference type="Proteomes" id="UP000242715"/>
    </source>
</evidence>
<protein>
    <submittedName>
        <fullName evidence="1">Uncharacterized protein</fullName>
    </submittedName>
</protein>
<organism evidence="1 2">
    <name type="scientific">Trifolium subterraneum</name>
    <name type="common">Subterranean clover</name>
    <dbReference type="NCBI Taxonomy" id="3900"/>
    <lineage>
        <taxon>Eukaryota</taxon>
        <taxon>Viridiplantae</taxon>
        <taxon>Streptophyta</taxon>
        <taxon>Embryophyta</taxon>
        <taxon>Tracheophyta</taxon>
        <taxon>Spermatophyta</taxon>
        <taxon>Magnoliopsida</taxon>
        <taxon>eudicotyledons</taxon>
        <taxon>Gunneridae</taxon>
        <taxon>Pentapetalae</taxon>
        <taxon>rosids</taxon>
        <taxon>fabids</taxon>
        <taxon>Fabales</taxon>
        <taxon>Fabaceae</taxon>
        <taxon>Papilionoideae</taxon>
        <taxon>50 kb inversion clade</taxon>
        <taxon>NPAAA clade</taxon>
        <taxon>Hologalegina</taxon>
        <taxon>IRL clade</taxon>
        <taxon>Trifolieae</taxon>
        <taxon>Trifolium</taxon>
    </lineage>
</organism>